<organism evidence="2">
    <name type="scientific">Arion vulgaris</name>
    <dbReference type="NCBI Taxonomy" id="1028688"/>
    <lineage>
        <taxon>Eukaryota</taxon>
        <taxon>Metazoa</taxon>
        <taxon>Spiralia</taxon>
        <taxon>Lophotrochozoa</taxon>
        <taxon>Mollusca</taxon>
        <taxon>Gastropoda</taxon>
        <taxon>Heterobranchia</taxon>
        <taxon>Euthyneura</taxon>
        <taxon>Panpulmonata</taxon>
        <taxon>Eupulmonata</taxon>
        <taxon>Stylommatophora</taxon>
        <taxon>Helicina</taxon>
        <taxon>Arionoidea</taxon>
        <taxon>Arionidae</taxon>
        <taxon>Arion</taxon>
    </lineage>
</organism>
<feature type="region of interest" description="Disordered" evidence="1">
    <location>
        <begin position="1"/>
        <end position="336"/>
    </location>
</feature>
<gene>
    <name evidence="2" type="primary">ORF102407</name>
</gene>
<reference evidence="2" key="1">
    <citation type="submission" date="2014-12" db="EMBL/GenBank/DDBJ databases">
        <title>Insight into the proteome of Arion vulgaris.</title>
        <authorList>
            <person name="Aradska J."/>
            <person name="Bulat T."/>
            <person name="Smidak R."/>
            <person name="Sarate P."/>
            <person name="Gangsoo J."/>
            <person name="Sialana F."/>
            <person name="Bilban M."/>
            <person name="Lubec G."/>
        </authorList>
    </citation>
    <scope>NUCLEOTIDE SEQUENCE</scope>
    <source>
        <tissue evidence="2">Skin</tissue>
    </source>
</reference>
<sequence length="336" mass="37802">MSDFRGRGRGIRGSRGRASLLRGSPRSGSRGGYEREGGFSRGRGDGFSRGRGGPPPRHLSRDDSPPRKVPMLARGYESGRGPPLARRLDRYEEGYDRGVPSRSRDVYSSPPRETGRLLDRLTPPRGSLRVREHGISSRATNEYPTSRGDFLPTRSYSPPTRESGSYRETYSSSLRDLREDRREVFSRPGLREYAPQRSAVEYAGERSRDFRESPRDYGSARDYPPTRGEFREPLSGRGEFREREYTSGRLFPREEVRVSSRGPPSREYVGRGGPRGSLRASRDGRGGFLNGTRSRGGPPRGRGRLDIHGGRRSPVSSRDGPLGKRPRLDVEDGYRR</sequence>
<dbReference type="AlphaFoldDB" id="A0A0B7A896"/>
<feature type="compositionally biased region" description="Polar residues" evidence="1">
    <location>
        <begin position="154"/>
        <end position="170"/>
    </location>
</feature>
<feature type="compositionally biased region" description="Basic and acidic residues" evidence="1">
    <location>
        <begin position="86"/>
        <end position="96"/>
    </location>
</feature>
<accession>A0A0B7A896</accession>
<feature type="compositionally biased region" description="Basic and acidic residues" evidence="1">
    <location>
        <begin position="326"/>
        <end position="336"/>
    </location>
</feature>
<protein>
    <submittedName>
        <fullName evidence="2">Uncharacterized protein</fullName>
    </submittedName>
</protein>
<dbReference type="EMBL" id="HACG01030108">
    <property type="protein sequence ID" value="CEK76973.1"/>
    <property type="molecule type" value="Transcribed_RNA"/>
</dbReference>
<feature type="compositionally biased region" description="Low complexity" evidence="1">
    <location>
        <begin position="16"/>
        <end position="28"/>
    </location>
</feature>
<feature type="compositionally biased region" description="Basic and acidic residues" evidence="1">
    <location>
        <begin position="32"/>
        <end position="48"/>
    </location>
</feature>
<feature type="compositionally biased region" description="Basic and acidic residues" evidence="1">
    <location>
        <begin position="175"/>
        <end position="185"/>
    </location>
</feature>
<feature type="compositionally biased region" description="Basic and acidic residues" evidence="1">
    <location>
        <begin position="228"/>
        <end position="258"/>
    </location>
</feature>
<evidence type="ECO:0000256" key="1">
    <source>
        <dbReference type="SAM" id="MobiDB-lite"/>
    </source>
</evidence>
<evidence type="ECO:0000313" key="2">
    <source>
        <dbReference type="EMBL" id="CEK76973.1"/>
    </source>
</evidence>
<proteinExistence type="predicted"/>
<feature type="compositionally biased region" description="Basic and acidic residues" evidence="1">
    <location>
        <begin position="203"/>
        <end position="219"/>
    </location>
</feature>
<name>A0A0B7A896_9EUPU</name>